<dbReference type="PRINTS" id="PR00508">
    <property type="entry name" value="S21N4MTFRASE"/>
</dbReference>
<dbReference type="EMBL" id="VLLN01000007">
    <property type="protein sequence ID" value="TWJ19708.1"/>
    <property type="molecule type" value="Genomic_DNA"/>
</dbReference>
<evidence type="ECO:0000256" key="4">
    <source>
        <dbReference type="SAM" id="MobiDB-lite"/>
    </source>
</evidence>
<keyword evidence="2 6" id="KW-0489">Methyltransferase</keyword>
<dbReference type="OrthoDB" id="9800801at2"/>
<evidence type="ECO:0000256" key="2">
    <source>
        <dbReference type="ARBA" id="ARBA00022603"/>
    </source>
</evidence>
<gene>
    <name evidence="6" type="ORF">JN12_01509</name>
</gene>
<dbReference type="RefSeq" id="WP_145020638.1">
    <property type="nucleotide sequence ID" value="NZ_VLLN01000007.1"/>
</dbReference>
<evidence type="ECO:0000256" key="3">
    <source>
        <dbReference type="ARBA" id="ARBA00022679"/>
    </source>
</evidence>
<evidence type="ECO:0000313" key="7">
    <source>
        <dbReference type="Proteomes" id="UP000319449"/>
    </source>
</evidence>
<dbReference type="GO" id="GO:0032259">
    <property type="term" value="P:methylation"/>
    <property type="evidence" value="ECO:0007669"/>
    <property type="project" value="UniProtKB-KW"/>
</dbReference>
<dbReference type="AlphaFoldDB" id="A0A562VPD7"/>
<dbReference type="InterPro" id="IPR002941">
    <property type="entry name" value="DNA_methylase_N4/N6"/>
</dbReference>
<protein>
    <submittedName>
        <fullName evidence="6">Adenine-specific DNA-methyltransferase</fullName>
    </submittedName>
</protein>
<dbReference type="PROSITE" id="PS00092">
    <property type="entry name" value="N6_MTASE"/>
    <property type="match status" value="1"/>
</dbReference>
<feature type="region of interest" description="Disordered" evidence="4">
    <location>
        <begin position="184"/>
        <end position="203"/>
    </location>
</feature>
<dbReference type="Gene3D" id="3.40.50.150">
    <property type="entry name" value="Vaccinia Virus protein VP39"/>
    <property type="match status" value="1"/>
</dbReference>
<dbReference type="SUPFAM" id="SSF53335">
    <property type="entry name" value="S-adenosyl-L-methionine-dependent methyltransferases"/>
    <property type="match status" value="1"/>
</dbReference>
<dbReference type="GO" id="GO:0008170">
    <property type="term" value="F:N-methyltransferase activity"/>
    <property type="evidence" value="ECO:0007669"/>
    <property type="project" value="InterPro"/>
</dbReference>
<proteinExistence type="inferred from homology"/>
<accession>A0A562VPD7</accession>
<comment type="caution">
    <text evidence="6">The sequence shown here is derived from an EMBL/GenBank/DDBJ whole genome shotgun (WGS) entry which is preliminary data.</text>
</comment>
<organism evidence="6 7">
    <name type="scientific">Geobacter argillaceus</name>
    <dbReference type="NCBI Taxonomy" id="345631"/>
    <lineage>
        <taxon>Bacteria</taxon>
        <taxon>Pseudomonadati</taxon>
        <taxon>Thermodesulfobacteriota</taxon>
        <taxon>Desulfuromonadia</taxon>
        <taxon>Geobacterales</taxon>
        <taxon>Geobacteraceae</taxon>
        <taxon>Geobacter</taxon>
    </lineage>
</organism>
<evidence type="ECO:0000313" key="6">
    <source>
        <dbReference type="EMBL" id="TWJ19708.1"/>
    </source>
</evidence>
<keyword evidence="3 6" id="KW-0808">Transferase</keyword>
<dbReference type="Pfam" id="PF01555">
    <property type="entry name" value="N6_N4_Mtase"/>
    <property type="match status" value="1"/>
</dbReference>
<dbReference type="InterPro" id="IPR001091">
    <property type="entry name" value="RM_Methyltransferase"/>
</dbReference>
<sequence length="509" mass="57527">MPFLDWVNKTQAVNSTVDVPYHLLQFQSAHGDDSAENLLIQGDNLLALKALLPFYRGRVKCIYIDPPYNTQSAFTHYDDKLEHSQWLTMMYPRLVLLRELLSEDGSIWVSIDDREAHYLKVLMDEIFGRGCFVASNVWQKRYSRENRESIGDVHEYIVLYAKNPDKFKAVRNRVPLDEAQAKIYRNPGNPKETDPTKRWRGLPMTAQGYRPNQMYTITAPNGKTHIPPEGRCWSTLESEFLKLKDAGRIYWGKDGNAQPSVIRYLSEVEGLVPWTWWPHEEVGHTDESKKECNVLFGADVSFGTPKPERLIQRILHIATNQGDLVLDSFIGSGTTCAVAHKMGRRWIGIEMGEHAVTHCLPRLEKVIAGEQGGVSKAVSWQGGGGFRFHALGEPVFDADGGIHPSVRFSALAAYIWHFETGEPARQTFDAPMLGNHDGTAYYLLYNGILGDRRPQGGNVLTSAVLAHLDEISPHHGPRVIYGETTRLGETRLREASITFKQIPYDIKAR</sequence>
<keyword evidence="7" id="KW-1185">Reference proteome</keyword>
<dbReference type="InterPro" id="IPR002052">
    <property type="entry name" value="DNA_methylase_N6_adenine_CS"/>
</dbReference>
<comment type="similarity">
    <text evidence="1">Belongs to the N(4)/N(6)-methyltransferase family.</text>
</comment>
<dbReference type="InterPro" id="IPR029063">
    <property type="entry name" value="SAM-dependent_MTases_sf"/>
</dbReference>
<dbReference type="Proteomes" id="UP000319449">
    <property type="component" value="Unassembled WGS sequence"/>
</dbReference>
<feature type="domain" description="DNA methylase N-4/N-6" evidence="5">
    <location>
        <begin position="59"/>
        <end position="357"/>
    </location>
</feature>
<evidence type="ECO:0000256" key="1">
    <source>
        <dbReference type="ARBA" id="ARBA00006594"/>
    </source>
</evidence>
<dbReference type="GO" id="GO:0003677">
    <property type="term" value="F:DNA binding"/>
    <property type="evidence" value="ECO:0007669"/>
    <property type="project" value="InterPro"/>
</dbReference>
<reference evidence="6 7" key="1">
    <citation type="submission" date="2019-07" db="EMBL/GenBank/DDBJ databases">
        <title>Genomic Encyclopedia of Archaeal and Bacterial Type Strains, Phase II (KMG-II): from individual species to whole genera.</title>
        <authorList>
            <person name="Goeker M."/>
        </authorList>
    </citation>
    <scope>NUCLEOTIDE SEQUENCE [LARGE SCALE GENOMIC DNA]</scope>
    <source>
        <strain evidence="6 7">ATCC BAA-1139</strain>
    </source>
</reference>
<name>A0A562VPD7_9BACT</name>
<evidence type="ECO:0000259" key="5">
    <source>
        <dbReference type="Pfam" id="PF01555"/>
    </source>
</evidence>